<evidence type="ECO:0000313" key="3">
    <source>
        <dbReference type="Proteomes" id="UP000005233"/>
    </source>
</evidence>
<reference evidence="2 3" key="1">
    <citation type="journal article" date="2012" name="J. Bacteriol.">
        <title>Complete genome sequence of a thermophilic methanogen, Methanocella conradii HZ254, isolated from Chinese rice field soil.</title>
        <authorList>
            <person name="Lu Z."/>
            <person name="Lu Y."/>
        </authorList>
    </citation>
    <scope>NUCLEOTIDE SEQUENCE [LARGE SCALE GENOMIC DNA]</scope>
    <source>
        <strain evidence="3">DSM 24694 / JCM 17849 / CGMCC 1.5162 / HZ254</strain>
    </source>
</reference>
<sequence>MRVVKKGFNGRGVGKEKMALMGNPFLNGIETYNVENYNSILRNFLSRLVRKGKGFTKKKRRDYTTLSPYSSSSGTSYTN</sequence>
<accession>H8IB29</accession>
<dbReference type="EMBL" id="CP003243">
    <property type="protein sequence ID" value="AFD01039.1"/>
    <property type="molecule type" value="Genomic_DNA"/>
</dbReference>
<keyword evidence="3" id="KW-1185">Reference proteome</keyword>
<dbReference type="GeneID" id="59387890"/>
<gene>
    <name evidence="2" type="ordered locus">Mtc_2304</name>
</gene>
<dbReference type="Proteomes" id="UP000005233">
    <property type="component" value="Chromosome"/>
</dbReference>
<feature type="region of interest" description="Disordered" evidence="1">
    <location>
        <begin position="54"/>
        <end position="79"/>
    </location>
</feature>
<dbReference type="AlphaFoldDB" id="H8IB29"/>
<name>H8IB29_METCZ</name>
<organism evidence="2 3">
    <name type="scientific">Methanocella conradii (strain DSM 24694 / JCM 17849 / CGMCC 1.5162 / HZ254)</name>
    <dbReference type="NCBI Taxonomy" id="1041930"/>
    <lineage>
        <taxon>Archaea</taxon>
        <taxon>Methanobacteriati</taxon>
        <taxon>Methanobacteriota</taxon>
        <taxon>Stenosarchaea group</taxon>
        <taxon>Methanomicrobia</taxon>
        <taxon>Methanocellales</taxon>
        <taxon>Methanocellaceae</taxon>
        <taxon>Methanocella</taxon>
    </lineage>
</organism>
<protein>
    <submittedName>
        <fullName evidence="2">Uncharacterized protein</fullName>
    </submittedName>
</protein>
<evidence type="ECO:0000313" key="2">
    <source>
        <dbReference type="EMBL" id="AFD01039.1"/>
    </source>
</evidence>
<dbReference type="HOGENOM" id="CLU_2597702_0_0_2"/>
<proteinExistence type="predicted"/>
<dbReference type="RefSeq" id="WP_014406870.1">
    <property type="nucleotide sequence ID" value="NC_017034.1"/>
</dbReference>
<evidence type="ECO:0000256" key="1">
    <source>
        <dbReference type="SAM" id="MobiDB-lite"/>
    </source>
</evidence>
<dbReference type="eggNOG" id="arCOG02140">
    <property type="taxonomic scope" value="Archaea"/>
</dbReference>
<dbReference type="KEGG" id="mez:Mtc_2304"/>
<feature type="compositionally biased region" description="Low complexity" evidence="1">
    <location>
        <begin position="64"/>
        <end position="79"/>
    </location>
</feature>